<keyword evidence="3" id="KW-1185">Reference proteome</keyword>
<sequence length="117" mass="12968">MKKKILVLIMTFASLFFLAACGSKQLSGTYQGKFDFLGSRVTDILKFDGNTVTETSDGSTKKQTGTYSIEDNKINIKLKDFKITGEITKNHKSFIVTDATGVASMLKGTKYTHQNRN</sequence>
<reference evidence="2 3" key="1">
    <citation type="submission" date="2020-04" db="EMBL/GenBank/DDBJ databases">
        <title>MicrobeNet Type strains.</title>
        <authorList>
            <person name="Nicholson A.C."/>
        </authorList>
    </citation>
    <scope>NUCLEOTIDE SEQUENCE [LARGE SCALE GENOMIC DNA]</scope>
    <source>
        <strain evidence="2 3">CCUG 61472</strain>
    </source>
</reference>
<keyword evidence="1" id="KW-0732">Signal</keyword>
<evidence type="ECO:0000256" key="1">
    <source>
        <dbReference type="SAM" id="SignalP"/>
    </source>
</evidence>
<organism evidence="2 3">
    <name type="scientific">Periweissella fabalis</name>
    <dbReference type="NCBI Taxonomy" id="1070421"/>
    <lineage>
        <taxon>Bacteria</taxon>
        <taxon>Bacillati</taxon>
        <taxon>Bacillota</taxon>
        <taxon>Bacilli</taxon>
        <taxon>Lactobacillales</taxon>
        <taxon>Lactobacillaceae</taxon>
        <taxon>Periweissella</taxon>
    </lineage>
</organism>
<gene>
    <name evidence="2" type="ORF">HF964_01700</name>
</gene>
<dbReference type="Proteomes" id="UP000549765">
    <property type="component" value="Unassembled WGS sequence"/>
</dbReference>
<name>A0A7X6S2G6_9LACO</name>
<evidence type="ECO:0000313" key="3">
    <source>
        <dbReference type="Proteomes" id="UP000549765"/>
    </source>
</evidence>
<feature type="signal peptide" evidence="1">
    <location>
        <begin position="1"/>
        <end position="19"/>
    </location>
</feature>
<accession>A0A7X6S2G6</accession>
<dbReference type="PROSITE" id="PS51257">
    <property type="entry name" value="PROKAR_LIPOPROTEIN"/>
    <property type="match status" value="1"/>
</dbReference>
<dbReference type="RefSeq" id="WP_168721314.1">
    <property type="nucleotide sequence ID" value="NZ_JAAXPN010000001.1"/>
</dbReference>
<dbReference type="EMBL" id="JAAXPN010000001">
    <property type="protein sequence ID" value="NKZ23523.1"/>
    <property type="molecule type" value="Genomic_DNA"/>
</dbReference>
<proteinExistence type="predicted"/>
<comment type="caution">
    <text evidence="2">The sequence shown here is derived from an EMBL/GenBank/DDBJ whole genome shotgun (WGS) entry which is preliminary data.</text>
</comment>
<feature type="chain" id="PRO_5038393911" description="Lipoprotein" evidence="1">
    <location>
        <begin position="20"/>
        <end position="117"/>
    </location>
</feature>
<protein>
    <recommendedName>
        <fullName evidence="4">Lipoprotein</fullName>
    </recommendedName>
</protein>
<evidence type="ECO:0000313" key="2">
    <source>
        <dbReference type="EMBL" id="NKZ23523.1"/>
    </source>
</evidence>
<evidence type="ECO:0008006" key="4">
    <source>
        <dbReference type="Google" id="ProtNLM"/>
    </source>
</evidence>
<dbReference type="AlphaFoldDB" id="A0A7X6S2G6"/>